<sequence>MAFSFFKGSRKQVEKTPAALDEAQEKVEEIALDKIVPNQNQPRKIFTQEAINELAATITEHGLLQPIVVRPYGNDQYEIIAGERRFRAVSQLKWEKVPAIVKKMSDQQSASLAVIENLQREGLTPIEEAQAYKDLMEFNQLTQKELAQEIGKSQSFVANKLRLLKLSQPVKQALLNKNITERHGRAMSGLEAGQQVYVLNEIAEKKLSVKEAEALVKKLKQGPKKAAKRQIKGVVKDFRIAANTVKDALKLIEKTGLEVTLKEEQTKDGYRMIVEFQSKK</sequence>
<protein>
    <submittedName>
        <fullName evidence="8">Effector of nucleoid occlusion Noc</fullName>
    </submittedName>
</protein>
<evidence type="ECO:0000256" key="2">
    <source>
        <dbReference type="ARBA" id="ARBA00022490"/>
    </source>
</evidence>
<evidence type="ECO:0000256" key="3">
    <source>
        <dbReference type="ARBA" id="ARBA00022618"/>
    </source>
</evidence>
<dbReference type="SMART" id="SM00470">
    <property type="entry name" value="ParB"/>
    <property type="match status" value="1"/>
</dbReference>
<dbReference type="PANTHER" id="PTHR33375">
    <property type="entry name" value="CHROMOSOME-PARTITIONING PROTEIN PARB-RELATED"/>
    <property type="match status" value="1"/>
</dbReference>
<keyword evidence="4" id="KW-0238">DNA-binding</keyword>
<dbReference type="InterPro" id="IPR004437">
    <property type="entry name" value="ParB/RepB/Spo0J"/>
</dbReference>
<dbReference type="PANTHER" id="PTHR33375:SF8">
    <property type="entry name" value="NUCLEOID OCCLUSION PROTEIN"/>
    <property type="match status" value="1"/>
</dbReference>
<organism evidence="8 9">
    <name type="scientific">Ligilactobacillus ruminis</name>
    <dbReference type="NCBI Taxonomy" id="1623"/>
    <lineage>
        <taxon>Bacteria</taxon>
        <taxon>Bacillati</taxon>
        <taxon>Bacillota</taxon>
        <taxon>Bacilli</taxon>
        <taxon>Lactobacillales</taxon>
        <taxon>Lactobacillaceae</taxon>
        <taxon>Ligilactobacillus</taxon>
    </lineage>
</organism>
<name>A0ABY1ACH4_9LACO</name>
<dbReference type="CDD" id="cd16393">
    <property type="entry name" value="SPO0J_N"/>
    <property type="match status" value="1"/>
</dbReference>
<dbReference type="EMBL" id="FOCC01000009">
    <property type="protein sequence ID" value="SEM80204.1"/>
    <property type="molecule type" value="Genomic_DNA"/>
</dbReference>
<dbReference type="NCBIfam" id="TIGR00180">
    <property type="entry name" value="parB_part"/>
    <property type="match status" value="1"/>
</dbReference>
<comment type="similarity">
    <text evidence="1">Belongs to the ParB family.</text>
</comment>
<dbReference type="InterPro" id="IPR041468">
    <property type="entry name" value="HTH_ParB/Spo0J"/>
</dbReference>
<evidence type="ECO:0000313" key="9">
    <source>
        <dbReference type="Proteomes" id="UP000182089"/>
    </source>
</evidence>
<dbReference type="Gene3D" id="1.10.10.2830">
    <property type="match status" value="1"/>
</dbReference>
<dbReference type="InterPro" id="IPR036086">
    <property type="entry name" value="ParB/Sulfiredoxin_sf"/>
</dbReference>
<keyword evidence="3" id="KW-0132">Cell division</keyword>
<dbReference type="InterPro" id="IPR023705">
    <property type="entry name" value="Nucleoid_occlusion_protein"/>
</dbReference>
<dbReference type="NCBIfam" id="TIGR04285">
    <property type="entry name" value="nucleoid_noc"/>
    <property type="match status" value="1"/>
</dbReference>
<keyword evidence="5" id="KW-0717">Septation</keyword>
<dbReference type="InterPro" id="IPR050336">
    <property type="entry name" value="Chromosome_partition/occlusion"/>
</dbReference>
<gene>
    <name evidence="8" type="ORF">SAMN05216431_10932</name>
</gene>
<dbReference type="Pfam" id="PF17762">
    <property type="entry name" value="HTH_ParB"/>
    <property type="match status" value="1"/>
</dbReference>
<evidence type="ECO:0000256" key="6">
    <source>
        <dbReference type="ARBA" id="ARBA00023306"/>
    </source>
</evidence>
<dbReference type="InterPro" id="IPR003115">
    <property type="entry name" value="ParB_N"/>
</dbReference>
<dbReference type="Gene3D" id="3.90.1530.30">
    <property type="match status" value="1"/>
</dbReference>
<accession>A0ABY1ACH4</accession>
<feature type="domain" description="ParB-like N-terminal" evidence="7">
    <location>
        <begin position="28"/>
        <end position="118"/>
    </location>
</feature>
<dbReference type="SUPFAM" id="SSF110849">
    <property type="entry name" value="ParB/Sulfiredoxin"/>
    <property type="match status" value="1"/>
</dbReference>
<evidence type="ECO:0000313" key="8">
    <source>
        <dbReference type="EMBL" id="SEM80204.1"/>
    </source>
</evidence>
<evidence type="ECO:0000256" key="5">
    <source>
        <dbReference type="ARBA" id="ARBA00023210"/>
    </source>
</evidence>
<reference evidence="8 9" key="1">
    <citation type="submission" date="2016-10" db="EMBL/GenBank/DDBJ databases">
        <authorList>
            <person name="Varghese N."/>
            <person name="Submissions S."/>
        </authorList>
    </citation>
    <scope>NUCLEOTIDE SEQUENCE [LARGE SCALE GENOMIC DNA]</scope>
    <source>
        <strain evidence="8 9">WC1T17</strain>
    </source>
</reference>
<evidence type="ECO:0000256" key="1">
    <source>
        <dbReference type="ARBA" id="ARBA00006295"/>
    </source>
</evidence>
<comment type="caution">
    <text evidence="8">The sequence shown here is derived from an EMBL/GenBank/DDBJ whole genome shotgun (WGS) entry which is preliminary data.</text>
</comment>
<keyword evidence="6" id="KW-0131">Cell cycle</keyword>
<dbReference type="Proteomes" id="UP000182089">
    <property type="component" value="Unassembled WGS sequence"/>
</dbReference>
<keyword evidence="2" id="KW-0963">Cytoplasm</keyword>
<dbReference type="Pfam" id="PF02195">
    <property type="entry name" value="ParB_N"/>
    <property type="match status" value="1"/>
</dbReference>
<evidence type="ECO:0000256" key="4">
    <source>
        <dbReference type="ARBA" id="ARBA00023125"/>
    </source>
</evidence>
<proteinExistence type="inferred from homology"/>
<evidence type="ECO:0000259" key="7">
    <source>
        <dbReference type="SMART" id="SM00470"/>
    </source>
</evidence>